<dbReference type="InterPro" id="IPR030381">
    <property type="entry name" value="G_DYNAMIN_dom"/>
</dbReference>
<dbReference type="SUPFAM" id="SSF52540">
    <property type="entry name" value="P-loop containing nucleoside triphosphate hydrolases"/>
    <property type="match status" value="1"/>
</dbReference>
<reference evidence="5" key="1">
    <citation type="submission" date="2021-02" db="EMBL/GenBank/DDBJ databases">
        <title>Psilocybe cubensis genome.</title>
        <authorList>
            <person name="Mckernan K.J."/>
            <person name="Crawford S."/>
            <person name="Trippe A."/>
            <person name="Kane L.T."/>
            <person name="Mclaughlin S."/>
        </authorList>
    </citation>
    <scope>NUCLEOTIDE SEQUENCE [LARGE SCALE GENOMIC DNA]</scope>
    <source>
        <strain evidence="5">MGC-MH-2018</strain>
    </source>
</reference>
<dbReference type="GO" id="GO:0005525">
    <property type="term" value="F:GTP binding"/>
    <property type="evidence" value="ECO:0007669"/>
    <property type="project" value="InterPro"/>
</dbReference>
<dbReference type="Pfam" id="PF00350">
    <property type="entry name" value="Dynamin_N"/>
    <property type="match status" value="1"/>
</dbReference>
<dbReference type="Pfam" id="PF01031">
    <property type="entry name" value="Dynamin_M"/>
    <property type="match status" value="1"/>
</dbReference>
<dbReference type="InterPro" id="IPR003130">
    <property type="entry name" value="GED"/>
</dbReference>
<gene>
    <name evidence="5" type="ORF">JR316_011059</name>
</gene>
<dbReference type="PROSITE" id="PS51388">
    <property type="entry name" value="GED"/>
    <property type="match status" value="1"/>
</dbReference>
<evidence type="ECO:0000256" key="1">
    <source>
        <dbReference type="ARBA" id="ARBA00022741"/>
    </source>
</evidence>
<dbReference type="GO" id="GO:0016020">
    <property type="term" value="C:membrane"/>
    <property type="evidence" value="ECO:0007669"/>
    <property type="project" value="TreeGrafter"/>
</dbReference>
<dbReference type="InterPro" id="IPR022812">
    <property type="entry name" value="Dynamin"/>
</dbReference>
<dbReference type="InterPro" id="IPR045063">
    <property type="entry name" value="Dynamin_N"/>
</dbReference>
<dbReference type="GO" id="GO:0006897">
    <property type="term" value="P:endocytosis"/>
    <property type="evidence" value="ECO:0007669"/>
    <property type="project" value="TreeGrafter"/>
</dbReference>
<dbReference type="InterPro" id="IPR020850">
    <property type="entry name" value="GED_dom"/>
</dbReference>
<name>A0A8H8CFP3_PSICU</name>
<dbReference type="GO" id="GO:0005874">
    <property type="term" value="C:microtubule"/>
    <property type="evidence" value="ECO:0007669"/>
    <property type="project" value="TreeGrafter"/>
</dbReference>
<evidence type="ECO:0000259" key="4">
    <source>
        <dbReference type="PROSITE" id="PS51718"/>
    </source>
</evidence>
<feature type="domain" description="GED" evidence="3">
    <location>
        <begin position="640"/>
        <end position="736"/>
    </location>
</feature>
<evidence type="ECO:0000256" key="2">
    <source>
        <dbReference type="ARBA" id="ARBA00023134"/>
    </source>
</evidence>
<dbReference type="GO" id="GO:0000266">
    <property type="term" value="P:mitochondrial fission"/>
    <property type="evidence" value="ECO:0007669"/>
    <property type="project" value="TreeGrafter"/>
</dbReference>
<keyword evidence="2" id="KW-0342">GTP-binding</keyword>
<dbReference type="CDD" id="cd08771">
    <property type="entry name" value="DLP_1"/>
    <property type="match status" value="1"/>
</dbReference>
<comment type="caution">
    <text evidence="5">The sequence shown here is derived from an EMBL/GenBank/DDBJ whole genome shotgun (WGS) entry which is preliminary data.</text>
</comment>
<dbReference type="PANTHER" id="PTHR11566">
    <property type="entry name" value="DYNAMIN"/>
    <property type="match status" value="1"/>
</dbReference>
<evidence type="ECO:0000313" key="5">
    <source>
        <dbReference type="EMBL" id="KAG5163866.1"/>
    </source>
</evidence>
<dbReference type="GO" id="GO:0016559">
    <property type="term" value="P:peroxisome fission"/>
    <property type="evidence" value="ECO:0007669"/>
    <property type="project" value="TreeGrafter"/>
</dbReference>
<dbReference type="GO" id="GO:0003924">
    <property type="term" value="F:GTPase activity"/>
    <property type="evidence" value="ECO:0007669"/>
    <property type="project" value="InterPro"/>
</dbReference>
<dbReference type="InterPro" id="IPR000375">
    <property type="entry name" value="Dynamin_stalk"/>
</dbReference>
<dbReference type="AlphaFoldDB" id="A0A8H8CFP3"/>
<dbReference type="PROSITE" id="PS51718">
    <property type="entry name" value="G_DYNAMIN_2"/>
    <property type="match status" value="1"/>
</dbReference>
<dbReference type="Gene3D" id="3.40.50.300">
    <property type="entry name" value="P-loop containing nucleotide triphosphate hydrolases"/>
    <property type="match status" value="1"/>
</dbReference>
<dbReference type="PRINTS" id="PR00195">
    <property type="entry name" value="DYNAMIN"/>
</dbReference>
<dbReference type="OrthoDB" id="5061070at2759"/>
<dbReference type="EMBL" id="JAFIQS010000013">
    <property type="protein sequence ID" value="KAG5163866.1"/>
    <property type="molecule type" value="Genomic_DNA"/>
</dbReference>
<dbReference type="Gene3D" id="1.20.120.1240">
    <property type="entry name" value="Dynamin, middle domain"/>
    <property type="match status" value="1"/>
</dbReference>
<feature type="domain" description="Dynamin-type G" evidence="4">
    <location>
        <begin position="58"/>
        <end position="371"/>
    </location>
</feature>
<evidence type="ECO:0000259" key="3">
    <source>
        <dbReference type="PROSITE" id="PS51388"/>
    </source>
</evidence>
<protein>
    <submittedName>
        <fullName evidence="5">Uncharacterized protein</fullName>
    </submittedName>
</protein>
<dbReference type="Pfam" id="PF02212">
    <property type="entry name" value="GED"/>
    <property type="match status" value="1"/>
</dbReference>
<dbReference type="GO" id="GO:0008017">
    <property type="term" value="F:microtubule binding"/>
    <property type="evidence" value="ECO:0007669"/>
    <property type="project" value="TreeGrafter"/>
</dbReference>
<accession>A0A8H8CFP3</accession>
<dbReference type="SMART" id="SM00053">
    <property type="entry name" value="DYNc"/>
    <property type="match status" value="1"/>
</dbReference>
<keyword evidence="1" id="KW-0547">Nucleotide-binding</keyword>
<dbReference type="GO" id="GO:0005739">
    <property type="term" value="C:mitochondrion"/>
    <property type="evidence" value="ECO:0007669"/>
    <property type="project" value="TreeGrafter"/>
</dbReference>
<dbReference type="PANTHER" id="PTHR11566:SF21">
    <property type="entry name" value="DYNAMIN RELATED PROTEIN 1, ISOFORM A"/>
    <property type="match status" value="1"/>
</dbReference>
<sequence length="736" mass="84254">MFKNLRRNNSVSGRKRALSSLPTPLEASVAIGNSDYALKCHRIMELYWSIRDLGVQAVFDVPRVVVIGGQSSGKSSLVEAVSGITVPRDSGTCTRCPMDCSMSSDASSWSCTLSLSREFDKEGNRLSMPRIEPFGPVIEDKALLELWIRRAQSANLSPHRPMSDFYSMTEIELKNNDDPEILPFSKNAIHIRLKDPNATDLTFVDMPGLIQNADEAIIALVRNLVENYIAMPNTLIVVAMPMTDDIENMQALALAKDPKVDPYKQRTIGVLTKPDTLGDGSRGRRDAWRKLLYPQQDEERVDKHGYYCVRLLHDDERSRAVSKFEAERISAQFFETVEPWCSIADRSRFGIPNFVKSISKLLIELIEKNLPSLQNAVNNELSNVQSELRNLPRLSTNDPTTDVMVCIHNFCKAITSDEEPGVHQLKLIQDNRYRYFTFKHDIEMTSPNFYPFENVHPISSRLNVQSQCEPRALADVREVIKKSIAWELPGNIPYKATQTLTLQYTSLWKQPSLLCFDDIVDNTRDFINVLLQENFGRYKELERYMRGFVFSEYEAHVQKTRRILERYIEHESTPMYTLNDSYTKEKATWVSKYKSMCAGFNSYPSPAYINAGSWDPLHILYHFPPPAPTNRPAASTWDDEINLISGVQAYFQIAHKRFIDYIPLTIEHELNQRFATSIHQTVLNAFVKKVQSGEVDLQDLVKEDPVVERKRKDLEDRKARLTQIKHKIDCFFSGGK</sequence>
<dbReference type="GO" id="GO:0048312">
    <property type="term" value="P:intracellular distribution of mitochondria"/>
    <property type="evidence" value="ECO:0007669"/>
    <property type="project" value="TreeGrafter"/>
</dbReference>
<dbReference type="InterPro" id="IPR027417">
    <property type="entry name" value="P-loop_NTPase"/>
</dbReference>
<proteinExistence type="predicted"/>
<dbReference type="InterPro" id="IPR001401">
    <property type="entry name" value="Dynamin_GTPase"/>
</dbReference>
<organism evidence="5">
    <name type="scientific">Psilocybe cubensis</name>
    <name type="common">Psychedelic mushroom</name>
    <name type="synonym">Stropharia cubensis</name>
    <dbReference type="NCBI Taxonomy" id="181762"/>
    <lineage>
        <taxon>Eukaryota</taxon>
        <taxon>Fungi</taxon>
        <taxon>Dikarya</taxon>
        <taxon>Basidiomycota</taxon>
        <taxon>Agaricomycotina</taxon>
        <taxon>Agaricomycetes</taxon>
        <taxon>Agaricomycetidae</taxon>
        <taxon>Agaricales</taxon>
        <taxon>Agaricineae</taxon>
        <taxon>Strophariaceae</taxon>
        <taxon>Psilocybe</taxon>
    </lineage>
</organism>